<organism evidence="2 3">
    <name type="scientific">Streptomonospora halophila</name>
    <dbReference type="NCBI Taxonomy" id="427369"/>
    <lineage>
        <taxon>Bacteria</taxon>
        <taxon>Bacillati</taxon>
        <taxon>Actinomycetota</taxon>
        <taxon>Actinomycetes</taxon>
        <taxon>Streptosporangiales</taxon>
        <taxon>Nocardiopsidaceae</taxon>
        <taxon>Streptomonospora</taxon>
    </lineage>
</organism>
<dbReference type="EMBL" id="BAABIK010000004">
    <property type="protein sequence ID" value="GAA4932611.1"/>
    <property type="molecule type" value="Genomic_DNA"/>
</dbReference>
<protein>
    <submittedName>
        <fullName evidence="2">Uncharacterized protein</fullName>
    </submittedName>
</protein>
<keyword evidence="3" id="KW-1185">Reference proteome</keyword>
<name>A0ABP9GFC1_9ACTN</name>
<feature type="region of interest" description="Disordered" evidence="1">
    <location>
        <begin position="90"/>
        <end position="122"/>
    </location>
</feature>
<accession>A0ABP9GFC1</accession>
<evidence type="ECO:0000313" key="3">
    <source>
        <dbReference type="Proteomes" id="UP001499993"/>
    </source>
</evidence>
<feature type="region of interest" description="Disordered" evidence="1">
    <location>
        <begin position="1"/>
        <end position="22"/>
    </location>
</feature>
<proteinExistence type="predicted"/>
<reference evidence="3" key="1">
    <citation type="journal article" date="2019" name="Int. J. Syst. Evol. Microbiol.">
        <title>The Global Catalogue of Microorganisms (GCM) 10K type strain sequencing project: providing services to taxonomists for standard genome sequencing and annotation.</title>
        <authorList>
            <consortium name="The Broad Institute Genomics Platform"/>
            <consortium name="The Broad Institute Genome Sequencing Center for Infectious Disease"/>
            <person name="Wu L."/>
            <person name="Ma J."/>
        </authorList>
    </citation>
    <scope>NUCLEOTIDE SEQUENCE [LARGE SCALE GENOMIC DNA]</scope>
    <source>
        <strain evidence="3">JCM 18123</strain>
    </source>
</reference>
<evidence type="ECO:0000256" key="1">
    <source>
        <dbReference type="SAM" id="MobiDB-lite"/>
    </source>
</evidence>
<comment type="caution">
    <text evidence="2">The sequence shown here is derived from an EMBL/GenBank/DDBJ whole genome shotgun (WGS) entry which is preliminary data.</text>
</comment>
<sequence length="122" mass="11603">MHARELGTPADGSAAADPGRGPVIVGPVQKARVGGLAVLAAGVGPRIGPLPEQSAVEPLDLAVGLGPLGTGPARMDSQFAAGGLPGGLGIGPGVIGQHPLHRHAVAGEPGDGPAQEPGTGGS</sequence>
<evidence type="ECO:0000313" key="2">
    <source>
        <dbReference type="EMBL" id="GAA4932611.1"/>
    </source>
</evidence>
<dbReference type="Proteomes" id="UP001499993">
    <property type="component" value="Unassembled WGS sequence"/>
</dbReference>
<gene>
    <name evidence="2" type="ORF">GCM10023224_11020</name>
</gene>